<evidence type="ECO:0000259" key="1">
    <source>
        <dbReference type="PROSITE" id="PS50181"/>
    </source>
</evidence>
<sequence>MSSAGGQEDSIVSRRIDELHQVPNFSNEVVLESGPYLPSDAVMGILSKLPAKTLFRFKSVCTNWDAMVPSDPHLVSMHLRNYTRTSLLCTYRDLINGGGGEVPKSVLLHPDDTVDDSPRLVDWDDQLLDEAICGAGNGLFLLGNPYRHHNPNYRLLNLATGQIRLLPNPSPGLMERRSDFPDHCGVGLDSAADDVKVVVIRCGARSHRDPPTTVFVYTSRSNRWRKLAAGSHSCGVVGTYIPPFDCHLHSSGFFYWLFSNGWKSGNSYVMAFDMSNDILHRIEDCPLSGLGSLGGTCRGGGDSVVLIPLYMDSADDMWLLSRDDGGGAWCWIKRHSTGGRHFPTTLVVHGLWKDDRIMTDLDDQLVLYDTVAHKYRVLMDHLPKRLHVYRERLSLSITK</sequence>
<dbReference type="PANTHER" id="PTHR31672">
    <property type="entry name" value="BNACNNG10540D PROTEIN"/>
    <property type="match status" value="1"/>
</dbReference>
<evidence type="ECO:0000313" key="2">
    <source>
        <dbReference type="EMBL" id="CAL1397998.1"/>
    </source>
</evidence>
<keyword evidence="3" id="KW-1185">Reference proteome</keyword>
<gene>
    <name evidence="2" type="ORF">LTRI10_LOCUS38257</name>
</gene>
<dbReference type="InterPro" id="IPR001810">
    <property type="entry name" value="F-box_dom"/>
</dbReference>
<dbReference type="Gene3D" id="1.20.1280.50">
    <property type="match status" value="1"/>
</dbReference>
<dbReference type="PANTHER" id="PTHR31672:SF13">
    <property type="entry name" value="F-BOX PROTEIN CPR30-LIKE"/>
    <property type="match status" value="1"/>
</dbReference>
<feature type="domain" description="F-box" evidence="1">
    <location>
        <begin position="37"/>
        <end position="77"/>
    </location>
</feature>
<dbReference type="AlphaFoldDB" id="A0AAV2FID7"/>
<name>A0AAV2FID7_9ROSI</name>
<protein>
    <recommendedName>
        <fullName evidence="1">F-box domain-containing protein</fullName>
    </recommendedName>
</protein>
<reference evidence="2 3" key="1">
    <citation type="submission" date="2024-04" db="EMBL/GenBank/DDBJ databases">
        <authorList>
            <person name="Fracassetti M."/>
        </authorList>
    </citation>
    <scope>NUCLEOTIDE SEQUENCE [LARGE SCALE GENOMIC DNA]</scope>
</reference>
<proteinExistence type="predicted"/>
<accession>A0AAV2FID7</accession>
<evidence type="ECO:0000313" key="3">
    <source>
        <dbReference type="Proteomes" id="UP001497516"/>
    </source>
</evidence>
<dbReference type="EMBL" id="OZ034819">
    <property type="protein sequence ID" value="CAL1397998.1"/>
    <property type="molecule type" value="Genomic_DNA"/>
</dbReference>
<dbReference type="PROSITE" id="PS50181">
    <property type="entry name" value="FBOX"/>
    <property type="match status" value="1"/>
</dbReference>
<dbReference type="InterPro" id="IPR050796">
    <property type="entry name" value="SCF_F-box_component"/>
</dbReference>
<dbReference type="InterPro" id="IPR036047">
    <property type="entry name" value="F-box-like_dom_sf"/>
</dbReference>
<dbReference type="SUPFAM" id="SSF81383">
    <property type="entry name" value="F-box domain"/>
    <property type="match status" value="1"/>
</dbReference>
<organism evidence="2 3">
    <name type="scientific">Linum trigynum</name>
    <dbReference type="NCBI Taxonomy" id="586398"/>
    <lineage>
        <taxon>Eukaryota</taxon>
        <taxon>Viridiplantae</taxon>
        <taxon>Streptophyta</taxon>
        <taxon>Embryophyta</taxon>
        <taxon>Tracheophyta</taxon>
        <taxon>Spermatophyta</taxon>
        <taxon>Magnoliopsida</taxon>
        <taxon>eudicotyledons</taxon>
        <taxon>Gunneridae</taxon>
        <taxon>Pentapetalae</taxon>
        <taxon>rosids</taxon>
        <taxon>fabids</taxon>
        <taxon>Malpighiales</taxon>
        <taxon>Linaceae</taxon>
        <taxon>Linum</taxon>
    </lineage>
</organism>
<dbReference type="Pfam" id="PF00646">
    <property type="entry name" value="F-box"/>
    <property type="match status" value="1"/>
</dbReference>
<dbReference type="Proteomes" id="UP001497516">
    <property type="component" value="Chromosome 6"/>
</dbReference>